<evidence type="ECO:0000313" key="1">
    <source>
        <dbReference type="Proteomes" id="UP000818029"/>
    </source>
</evidence>
<name>A0A1U8LVR9_GOSHI</name>
<keyword evidence="1" id="KW-1185">Reference proteome</keyword>
<dbReference type="Proteomes" id="UP000818029">
    <property type="component" value="Chromosome D09"/>
</dbReference>
<dbReference type="PaxDb" id="3635-A0A1U8LVR9"/>
<sequence length="228" mass="26249">MSNYVKFMKDILSKKRRLGEFKTVAVTEGCTTMLKNELPPKLKDPRNFTIPYSIGNHYVGKALCDLGASINLMHMSVFKKLGIRKVRPTTVTLQLADRLYIHPEGKIEDVLVRVDKFIFPTKFIILECKVNKEVLIILGQPFLAAGRTLIDVQKGELTMRINDQQLTFNVFDALKCADPDEECHAVKFVDIIIQEEFTGHMYKNFDVDFVKLNETNLIEESEEWMETQ</sequence>
<dbReference type="CDD" id="cd00303">
    <property type="entry name" value="retropepsin_like"/>
    <property type="match status" value="1"/>
</dbReference>
<accession>A0A1U8LVR9</accession>
<dbReference type="PANTHER" id="PTHR33067">
    <property type="entry name" value="RNA-DIRECTED DNA POLYMERASE-RELATED"/>
    <property type="match status" value="1"/>
</dbReference>
<reference evidence="1" key="1">
    <citation type="journal article" date="2020" name="Nat. Genet.">
        <title>Genomic diversifications of five Gossypium allopolyploid species and their impact on cotton improvement.</title>
        <authorList>
            <person name="Chen Z.J."/>
            <person name="Sreedasyam A."/>
            <person name="Ando A."/>
            <person name="Song Q."/>
            <person name="De Santiago L.M."/>
            <person name="Hulse-Kemp A.M."/>
            <person name="Ding M."/>
            <person name="Ye W."/>
            <person name="Kirkbride R.C."/>
            <person name="Jenkins J."/>
            <person name="Plott C."/>
            <person name="Lovell J."/>
            <person name="Lin Y.M."/>
            <person name="Vaughn R."/>
            <person name="Liu B."/>
            <person name="Simpson S."/>
            <person name="Scheffler B.E."/>
            <person name="Wen L."/>
            <person name="Saski C.A."/>
            <person name="Grover C.E."/>
            <person name="Hu G."/>
            <person name="Conover J.L."/>
            <person name="Carlson J.W."/>
            <person name="Shu S."/>
            <person name="Boston L.B."/>
            <person name="Williams M."/>
            <person name="Peterson D.G."/>
            <person name="McGee K."/>
            <person name="Jones D.C."/>
            <person name="Wendel J.F."/>
            <person name="Stelly D.M."/>
            <person name="Grimwood J."/>
            <person name="Schmutz J."/>
        </authorList>
    </citation>
    <scope>NUCLEOTIDE SEQUENCE [LARGE SCALE GENOMIC DNA]</scope>
    <source>
        <strain evidence="1">cv. TM-1</strain>
    </source>
</reference>
<dbReference type="KEGG" id="ghi:107931323"/>
<gene>
    <name evidence="2" type="primary">LOC107931323</name>
</gene>
<organism evidence="1 2">
    <name type="scientific">Gossypium hirsutum</name>
    <name type="common">Upland cotton</name>
    <name type="synonym">Gossypium mexicanum</name>
    <dbReference type="NCBI Taxonomy" id="3635"/>
    <lineage>
        <taxon>Eukaryota</taxon>
        <taxon>Viridiplantae</taxon>
        <taxon>Streptophyta</taxon>
        <taxon>Embryophyta</taxon>
        <taxon>Tracheophyta</taxon>
        <taxon>Spermatophyta</taxon>
        <taxon>Magnoliopsida</taxon>
        <taxon>eudicotyledons</taxon>
        <taxon>Gunneridae</taxon>
        <taxon>Pentapetalae</taxon>
        <taxon>rosids</taxon>
        <taxon>malvids</taxon>
        <taxon>Malvales</taxon>
        <taxon>Malvaceae</taxon>
        <taxon>Malvoideae</taxon>
        <taxon>Gossypium</taxon>
    </lineage>
</organism>
<dbReference type="RefSeq" id="XP_016718681.1">
    <property type="nucleotide sequence ID" value="XM_016863192.1"/>
</dbReference>
<reference evidence="2" key="2">
    <citation type="submission" date="2025-08" db="UniProtKB">
        <authorList>
            <consortium name="RefSeq"/>
        </authorList>
    </citation>
    <scope>IDENTIFICATION</scope>
</reference>
<evidence type="ECO:0000313" key="2">
    <source>
        <dbReference type="RefSeq" id="XP_016718681.1"/>
    </source>
</evidence>
<dbReference type="PANTHER" id="PTHR33067:SF32">
    <property type="entry name" value="ASPARTIC PEPTIDASE DDI1-TYPE DOMAIN-CONTAINING PROTEIN"/>
    <property type="match status" value="1"/>
</dbReference>
<protein>
    <submittedName>
        <fullName evidence="2">Uncharacterized protein</fullName>
    </submittedName>
</protein>
<dbReference type="InterPro" id="IPR021109">
    <property type="entry name" value="Peptidase_aspartic_dom_sf"/>
</dbReference>
<dbReference type="GeneID" id="107931323"/>
<proteinExistence type="predicted"/>
<dbReference type="AlphaFoldDB" id="A0A1U8LVR9"/>
<dbReference type="Gene3D" id="2.40.70.10">
    <property type="entry name" value="Acid Proteases"/>
    <property type="match status" value="1"/>
</dbReference>